<evidence type="ECO:0000256" key="1">
    <source>
        <dbReference type="ARBA" id="ARBA00022603"/>
    </source>
</evidence>
<dbReference type="Pfam" id="PF08498">
    <property type="entry name" value="Sterol_MT_C"/>
    <property type="match status" value="1"/>
</dbReference>
<dbReference type="InterPro" id="IPR013705">
    <property type="entry name" value="Sterol_MeTrfase_C"/>
</dbReference>
<keyword evidence="6" id="KW-1207">Sterol metabolism</keyword>
<dbReference type="OrthoDB" id="506498at2759"/>
<dbReference type="EC" id="2.1.1.-" evidence="6"/>
<dbReference type="SUPFAM" id="SSF53335">
    <property type="entry name" value="S-adenosyl-L-methionine-dependent methyltransferases"/>
    <property type="match status" value="1"/>
</dbReference>
<dbReference type="RefSeq" id="XP_024707329.1">
    <property type="nucleotide sequence ID" value="XM_024848603.1"/>
</dbReference>
<keyword evidence="6" id="KW-0756">Sterol biosynthesis</keyword>
<keyword evidence="6" id="KW-0752">Steroid biosynthesis</keyword>
<keyword evidence="3 5" id="KW-0949">S-adenosyl-L-methionine</keyword>
<dbReference type="CDD" id="cd02440">
    <property type="entry name" value="AdoMet_MTases"/>
    <property type="match status" value="1"/>
</dbReference>
<evidence type="ECO:0000256" key="2">
    <source>
        <dbReference type="ARBA" id="ARBA00022679"/>
    </source>
</evidence>
<dbReference type="PROSITE" id="PS51685">
    <property type="entry name" value="SAM_MT_ERG6_SMT"/>
    <property type="match status" value="1"/>
</dbReference>
<dbReference type="EMBL" id="MSFO01000002">
    <property type="protein sequence ID" value="PLB52027.1"/>
    <property type="molecule type" value="Genomic_DNA"/>
</dbReference>
<keyword evidence="2 5" id="KW-0808">Transferase</keyword>
<evidence type="ECO:0000256" key="3">
    <source>
        <dbReference type="ARBA" id="ARBA00022691"/>
    </source>
</evidence>
<gene>
    <name evidence="8" type="ORF">P170DRAFT_433905</name>
</gene>
<keyword evidence="6" id="KW-0444">Lipid biosynthesis</keyword>
<dbReference type="GO" id="GO:0016126">
    <property type="term" value="P:sterol biosynthetic process"/>
    <property type="evidence" value="ECO:0007669"/>
    <property type="project" value="UniProtKB-KW"/>
</dbReference>
<feature type="domain" description="SAM-dependent methyltransferase Erg6/SMT-type" evidence="7">
    <location>
        <begin position="1"/>
        <end position="293"/>
    </location>
</feature>
<keyword evidence="1 5" id="KW-0489">Methyltransferase</keyword>
<dbReference type="GO" id="GO:0032259">
    <property type="term" value="P:methylation"/>
    <property type="evidence" value="ECO:0007669"/>
    <property type="project" value="UniProtKB-KW"/>
</dbReference>
<protein>
    <recommendedName>
        <fullName evidence="6">Sterol 24-C-methyltransferase</fullName>
        <ecNumber evidence="6">2.1.1.-</ecNumber>
    </recommendedName>
    <alternativeName>
        <fullName evidence="6">Delta(24)-sterol C-methyltransferase</fullName>
    </alternativeName>
</protein>
<dbReference type="PANTHER" id="PTHR44068:SF1">
    <property type="entry name" value="HYPOTHETICAL LOC100005854"/>
    <property type="match status" value="1"/>
</dbReference>
<keyword evidence="6" id="KW-0443">Lipid metabolism</keyword>
<evidence type="ECO:0000259" key="7">
    <source>
        <dbReference type="PROSITE" id="PS51685"/>
    </source>
</evidence>
<dbReference type="Gene3D" id="3.40.50.150">
    <property type="entry name" value="Vaccinia Virus protein VP39"/>
    <property type="match status" value="1"/>
</dbReference>
<dbReference type="AlphaFoldDB" id="A0A2I2GGR6"/>
<dbReference type="GO" id="GO:0003838">
    <property type="term" value="F:sterol 24-C-methyltransferase activity"/>
    <property type="evidence" value="ECO:0007669"/>
    <property type="project" value="TreeGrafter"/>
</dbReference>
<evidence type="ECO:0000256" key="5">
    <source>
        <dbReference type="PROSITE-ProRule" id="PRU01022"/>
    </source>
</evidence>
<dbReference type="InterPro" id="IPR029063">
    <property type="entry name" value="SAM-dependent_MTases_sf"/>
</dbReference>
<dbReference type="InterPro" id="IPR013216">
    <property type="entry name" value="Methyltransf_11"/>
</dbReference>
<evidence type="ECO:0000256" key="6">
    <source>
        <dbReference type="RuleBase" id="RU362025"/>
    </source>
</evidence>
<comment type="function">
    <text evidence="6">Catalyzes the transfer of methyl groups from S-adenosyl-methionine to the C-24 of sterols.</text>
</comment>
<accession>A0A2I2GGR6</accession>
<keyword evidence="9" id="KW-1185">Reference proteome</keyword>
<name>A0A2I2GGR6_9EURO</name>
<comment type="similarity">
    <text evidence="4 5 6">Belongs to the class I-like SAM-binding methyltransferase superfamily. Erg6/SMT family.</text>
</comment>
<dbReference type="InterPro" id="IPR050447">
    <property type="entry name" value="Erg6_SMT_methyltransf"/>
</dbReference>
<keyword evidence="6" id="KW-0753">Steroid metabolism</keyword>
<dbReference type="VEuPathDB" id="FungiDB:P170DRAFT_433905"/>
<dbReference type="GeneID" id="36556302"/>
<dbReference type="STRING" id="1392250.A0A2I2GGR6"/>
<dbReference type="GO" id="GO:0005783">
    <property type="term" value="C:endoplasmic reticulum"/>
    <property type="evidence" value="ECO:0007669"/>
    <property type="project" value="TreeGrafter"/>
</dbReference>
<evidence type="ECO:0000313" key="9">
    <source>
        <dbReference type="Proteomes" id="UP000234275"/>
    </source>
</evidence>
<dbReference type="InterPro" id="IPR030384">
    <property type="entry name" value="MeTrfase_SMT"/>
</dbReference>
<dbReference type="PANTHER" id="PTHR44068">
    <property type="entry name" value="ZGC:194242"/>
    <property type="match status" value="1"/>
</dbReference>
<organism evidence="8 9">
    <name type="scientific">Aspergillus steynii IBT 23096</name>
    <dbReference type="NCBI Taxonomy" id="1392250"/>
    <lineage>
        <taxon>Eukaryota</taxon>
        <taxon>Fungi</taxon>
        <taxon>Dikarya</taxon>
        <taxon>Ascomycota</taxon>
        <taxon>Pezizomycotina</taxon>
        <taxon>Eurotiomycetes</taxon>
        <taxon>Eurotiomycetidae</taxon>
        <taxon>Eurotiales</taxon>
        <taxon>Aspergillaceae</taxon>
        <taxon>Aspergillus</taxon>
        <taxon>Aspergillus subgen. Circumdati</taxon>
    </lineage>
</organism>
<dbReference type="Pfam" id="PF08241">
    <property type="entry name" value="Methyltransf_11"/>
    <property type="match status" value="1"/>
</dbReference>
<evidence type="ECO:0000313" key="8">
    <source>
        <dbReference type="EMBL" id="PLB52027.1"/>
    </source>
</evidence>
<comment type="pathway">
    <text evidence="6">Steroid metabolism.</text>
</comment>
<comment type="caution">
    <text evidence="8">The sequence shown here is derived from an EMBL/GenBank/DDBJ whole genome shotgun (WGS) entry which is preliminary data.</text>
</comment>
<evidence type="ECO:0000256" key="4">
    <source>
        <dbReference type="ARBA" id="ARBA00038188"/>
    </source>
</evidence>
<reference evidence="8 9" key="1">
    <citation type="submission" date="2016-12" db="EMBL/GenBank/DDBJ databases">
        <title>The genomes of Aspergillus section Nigri reveals drivers in fungal speciation.</title>
        <authorList>
            <consortium name="DOE Joint Genome Institute"/>
            <person name="Vesth T.C."/>
            <person name="Nybo J."/>
            <person name="Theobald S."/>
            <person name="Brandl J."/>
            <person name="Frisvad J.C."/>
            <person name="Nielsen K.F."/>
            <person name="Lyhne E.K."/>
            <person name="Kogle M.E."/>
            <person name="Kuo A."/>
            <person name="Riley R."/>
            <person name="Clum A."/>
            <person name="Nolan M."/>
            <person name="Lipzen A."/>
            <person name="Salamov A."/>
            <person name="Henrissat B."/>
            <person name="Wiebenga A."/>
            <person name="De Vries R.P."/>
            <person name="Grigoriev I.V."/>
            <person name="Mortensen U.H."/>
            <person name="Andersen M.R."/>
            <person name="Baker S.E."/>
        </authorList>
    </citation>
    <scope>NUCLEOTIDE SEQUENCE [LARGE SCALE GENOMIC DNA]</scope>
    <source>
        <strain evidence="8 9">IBT 23096</strain>
    </source>
</reference>
<dbReference type="Proteomes" id="UP000234275">
    <property type="component" value="Unassembled WGS sequence"/>
</dbReference>
<sequence length="295" mass="32473">MDKIWGTSFHVCRQVPGESFRAAMTRHEHYLALRLGLKPGQRVLDVGCGIGGPAREIARFAEVEVCGIDSCLAHIQRAQALTEPSNLSPGQARFLVRNFTATNLPQGSFDRAYAIEATCYAPDLTAVYGEAFRVLKPGGVFAVYEVALTERYDDQCAEHREILHRMESVAGNPHLKPTVEVMAAMKAVGFELLSAEDLADAPGSFPWYRLIDGSFKRMGGFGETLAGGCLAAFYKTFSSRWGRDLLKYGEMVGILANGRQGHVEEMIQVMQAYCIAGEEKLVTPMFLMVGRKPEV</sequence>
<proteinExistence type="inferred from homology"/>